<feature type="non-terminal residue" evidence="2">
    <location>
        <position position="48"/>
    </location>
</feature>
<sequence length="48" mass="5372">MQQRPNSGDESSSVFGIMNKGEQISSKIQENCSERNIPKDDYVLVTNP</sequence>
<gene>
    <name evidence="2" type="ORF">AVEN_149828_1</name>
</gene>
<name>A0A4Y2SNB3_ARAVE</name>
<organism evidence="2 3">
    <name type="scientific">Araneus ventricosus</name>
    <name type="common">Orbweaver spider</name>
    <name type="synonym">Epeira ventricosa</name>
    <dbReference type="NCBI Taxonomy" id="182803"/>
    <lineage>
        <taxon>Eukaryota</taxon>
        <taxon>Metazoa</taxon>
        <taxon>Ecdysozoa</taxon>
        <taxon>Arthropoda</taxon>
        <taxon>Chelicerata</taxon>
        <taxon>Arachnida</taxon>
        <taxon>Araneae</taxon>
        <taxon>Araneomorphae</taxon>
        <taxon>Entelegynae</taxon>
        <taxon>Araneoidea</taxon>
        <taxon>Araneidae</taxon>
        <taxon>Araneus</taxon>
    </lineage>
</organism>
<accession>A0A4Y2SNB3</accession>
<comment type="caution">
    <text evidence="2">The sequence shown here is derived from an EMBL/GenBank/DDBJ whole genome shotgun (WGS) entry which is preliminary data.</text>
</comment>
<evidence type="ECO:0000313" key="3">
    <source>
        <dbReference type="Proteomes" id="UP000499080"/>
    </source>
</evidence>
<protein>
    <submittedName>
        <fullName evidence="2">Uncharacterized protein</fullName>
    </submittedName>
</protein>
<feature type="region of interest" description="Disordered" evidence="1">
    <location>
        <begin position="1"/>
        <end position="22"/>
    </location>
</feature>
<feature type="compositionally biased region" description="Polar residues" evidence="1">
    <location>
        <begin position="1"/>
        <end position="14"/>
    </location>
</feature>
<evidence type="ECO:0000313" key="2">
    <source>
        <dbReference type="EMBL" id="GBN89812.1"/>
    </source>
</evidence>
<keyword evidence="3" id="KW-1185">Reference proteome</keyword>
<dbReference type="Proteomes" id="UP000499080">
    <property type="component" value="Unassembled WGS sequence"/>
</dbReference>
<evidence type="ECO:0000256" key="1">
    <source>
        <dbReference type="SAM" id="MobiDB-lite"/>
    </source>
</evidence>
<reference evidence="2 3" key="1">
    <citation type="journal article" date="2019" name="Sci. Rep.">
        <title>Orb-weaving spider Araneus ventricosus genome elucidates the spidroin gene catalogue.</title>
        <authorList>
            <person name="Kono N."/>
            <person name="Nakamura H."/>
            <person name="Ohtoshi R."/>
            <person name="Moran D.A.P."/>
            <person name="Shinohara A."/>
            <person name="Yoshida Y."/>
            <person name="Fujiwara M."/>
            <person name="Mori M."/>
            <person name="Tomita M."/>
            <person name="Arakawa K."/>
        </authorList>
    </citation>
    <scope>NUCLEOTIDE SEQUENCE [LARGE SCALE GENOMIC DNA]</scope>
</reference>
<dbReference type="AlphaFoldDB" id="A0A4Y2SNB3"/>
<proteinExistence type="predicted"/>
<dbReference type="EMBL" id="BGPR01022992">
    <property type="protein sequence ID" value="GBN89812.1"/>
    <property type="molecule type" value="Genomic_DNA"/>
</dbReference>